<proteinExistence type="inferred from homology"/>
<dbReference type="PRINTS" id="PR00081">
    <property type="entry name" value="GDHRDH"/>
</dbReference>
<dbReference type="PROSITE" id="PS00061">
    <property type="entry name" value="ADH_SHORT"/>
    <property type="match status" value="1"/>
</dbReference>
<dbReference type="Gene3D" id="3.40.50.720">
    <property type="entry name" value="NAD(P)-binding Rossmann-like Domain"/>
    <property type="match status" value="1"/>
</dbReference>
<dbReference type="InterPro" id="IPR020904">
    <property type="entry name" value="Sc_DH/Rdtase_CS"/>
</dbReference>
<dbReference type="InterPro" id="IPR051122">
    <property type="entry name" value="SDR_DHRS6-like"/>
</dbReference>
<evidence type="ECO:0000256" key="2">
    <source>
        <dbReference type="ARBA" id="ARBA00023002"/>
    </source>
</evidence>
<keyword evidence="3" id="KW-0812">Transmembrane</keyword>
<dbReference type="RefSeq" id="WP_194105233.1">
    <property type="nucleotide sequence ID" value="NZ_JADFFM010000001.1"/>
</dbReference>
<protein>
    <submittedName>
        <fullName evidence="4">SDR family oxidoreductase</fullName>
    </submittedName>
</protein>
<dbReference type="PANTHER" id="PTHR43477:SF1">
    <property type="entry name" value="DIHYDROANTICAPSIN 7-DEHYDROGENASE"/>
    <property type="match status" value="1"/>
</dbReference>
<dbReference type="Proteomes" id="UP000632774">
    <property type="component" value="Unassembled WGS sequence"/>
</dbReference>
<evidence type="ECO:0000256" key="3">
    <source>
        <dbReference type="SAM" id="Phobius"/>
    </source>
</evidence>
<comment type="caution">
    <text evidence="4">The sequence shown here is derived from an EMBL/GenBank/DDBJ whole genome shotgun (WGS) entry which is preliminary data.</text>
</comment>
<feature type="transmembrane region" description="Helical" evidence="3">
    <location>
        <begin position="131"/>
        <end position="151"/>
    </location>
</feature>
<dbReference type="InterPro" id="IPR036291">
    <property type="entry name" value="NAD(P)-bd_dom_sf"/>
</dbReference>
<comment type="similarity">
    <text evidence="1">Belongs to the short-chain dehydrogenases/reductases (SDR) family.</text>
</comment>
<keyword evidence="2" id="KW-0560">Oxidoreductase</keyword>
<reference evidence="4 5" key="1">
    <citation type="submission" date="2020-10" db="EMBL/GenBank/DDBJ databases">
        <title>Mucilaginibacter mali sp. nov., isolated from rhizosphere soil of apple orchard.</title>
        <authorList>
            <person name="Lee J.-S."/>
            <person name="Kim H.S."/>
            <person name="Kim J.-S."/>
        </authorList>
    </citation>
    <scope>NUCLEOTIDE SEQUENCE [LARGE SCALE GENOMIC DNA]</scope>
    <source>
        <strain evidence="4 5">KCTC 23157</strain>
    </source>
</reference>
<dbReference type="InterPro" id="IPR002347">
    <property type="entry name" value="SDR_fam"/>
</dbReference>
<keyword evidence="3" id="KW-0472">Membrane</keyword>
<name>A0ABR9XEN5_9SPHI</name>
<accession>A0ABR9XEN5</accession>
<gene>
    <name evidence="4" type="ORF">IRJ18_05710</name>
</gene>
<dbReference type="CDD" id="cd05233">
    <property type="entry name" value="SDR_c"/>
    <property type="match status" value="1"/>
</dbReference>
<keyword evidence="3" id="KW-1133">Transmembrane helix</keyword>
<dbReference type="EMBL" id="JADFFM010000001">
    <property type="protein sequence ID" value="MBE9665849.1"/>
    <property type="molecule type" value="Genomic_DNA"/>
</dbReference>
<evidence type="ECO:0000313" key="5">
    <source>
        <dbReference type="Proteomes" id="UP000632774"/>
    </source>
</evidence>
<evidence type="ECO:0000313" key="4">
    <source>
        <dbReference type="EMBL" id="MBE9665849.1"/>
    </source>
</evidence>
<evidence type="ECO:0000256" key="1">
    <source>
        <dbReference type="ARBA" id="ARBA00006484"/>
    </source>
</evidence>
<keyword evidence="5" id="KW-1185">Reference proteome</keyword>
<dbReference type="SUPFAM" id="SSF51735">
    <property type="entry name" value="NAD(P)-binding Rossmann-fold domains"/>
    <property type="match status" value="1"/>
</dbReference>
<sequence>MFNLQDKRILITGGSSGIGRQIAIHAAENGAIVTILGRDKKRLSDVFTELAGKGHNFFALNLTNEQEVTTFIKSQNTFDGVVFNAGIVEYSPVKFLTNEKIKTVFDINFNSTVILSQQLLKNKLIEKKGSLVFISSIASVIGIGGTALYAASKAALNAYTKVIATETAAQGIRANSISPGIVITPMTEQSINVSTDRSMDDKEKEYPLGYGKPEDVSALAVYLLSNASKWMTGSNLIIDGGLTLT</sequence>
<dbReference type="PANTHER" id="PTHR43477">
    <property type="entry name" value="DIHYDROANTICAPSIN 7-DEHYDROGENASE"/>
    <property type="match status" value="1"/>
</dbReference>
<dbReference type="PRINTS" id="PR00080">
    <property type="entry name" value="SDRFAMILY"/>
</dbReference>
<dbReference type="Pfam" id="PF13561">
    <property type="entry name" value="adh_short_C2"/>
    <property type="match status" value="1"/>
</dbReference>
<organism evidence="4 5">
    <name type="scientific">Mucilaginibacter boryungensis</name>
    <dbReference type="NCBI Taxonomy" id="768480"/>
    <lineage>
        <taxon>Bacteria</taxon>
        <taxon>Pseudomonadati</taxon>
        <taxon>Bacteroidota</taxon>
        <taxon>Sphingobacteriia</taxon>
        <taxon>Sphingobacteriales</taxon>
        <taxon>Sphingobacteriaceae</taxon>
        <taxon>Mucilaginibacter</taxon>
    </lineage>
</organism>